<reference evidence="2 3" key="1">
    <citation type="submission" date="2019-04" db="EMBL/GenBank/DDBJ databases">
        <title>Draft genome sequence of Robertkochia marina CC-AMO-30D.</title>
        <authorList>
            <person name="Hameed A."/>
            <person name="Lin S.-Y."/>
            <person name="Shahina M."/>
            <person name="Lai W.-A."/>
            <person name="Young C.-C."/>
        </authorList>
    </citation>
    <scope>NUCLEOTIDE SEQUENCE [LARGE SCALE GENOMIC DNA]</scope>
    <source>
        <strain evidence="2 3">CC-AMO-30D</strain>
    </source>
</reference>
<evidence type="ECO:0000313" key="3">
    <source>
        <dbReference type="Proteomes" id="UP000305939"/>
    </source>
</evidence>
<name>A0A4S3LZT1_9FLAO</name>
<evidence type="ECO:0000313" key="2">
    <source>
        <dbReference type="EMBL" id="THD65893.1"/>
    </source>
</evidence>
<evidence type="ECO:0000256" key="1">
    <source>
        <dbReference type="SAM" id="SignalP"/>
    </source>
</evidence>
<keyword evidence="3" id="KW-1185">Reference proteome</keyword>
<gene>
    <name evidence="2" type="ORF">E7Z59_13725</name>
</gene>
<protein>
    <submittedName>
        <fullName evidence="2">Type IX secretion system membrane protein PorP/SprF</fullName>
    </submittedName>
</protein>
<keyword evidence="1" id="KW-0732">Signal</keyword>
<dbReference type="NCBIfam" id="TIGR03519">
    <property type="entry name" value="T9SS_PorP_fam"/>
    <property type="match status" value="1"/>
</dbReference>
<comment type="caution">
    <text evidence="2">The sequence shown here is derived from an EMBL/GenBank/DDBJ whole genome shotgun (WGS) entry which is preliminary data.</text>
</comment>
<dbReference type="AlphaFoldDB" id="A0A4S3LZT1"/>
<sequence length="315" mass="35496">MKYSTLLLLSLIFSIELSAQQDAQYTQYMYNTVSVNPAYAGSRGLMSITGLYRNQWLGLDGAPESQTLNVHTPLKRSKFGVGLSLINDRIGNGVNQQTWLDGVVSYTVQTSYEGKLSFGLKVGGSLLNIDFSRLNQYQDVEFTAADNIENKFSPNIGAGIYYHDRNYYVGLSVPNILQTEFFADSNNSNTDVSSFVSKSRINYYLIGGYVWEIDYNWKFKPAFLTKVTAGAPLQLDLSANFMFDDTFTMGLGYRLDSAITALVGWQLNRSLNIGLAYDREITRLGGTAFNSGSFEFFLRYELSRNYSRVQTPRFF</sequence>
<feature type="chain" id="PRO_5020347971" evidence="1">
    <location>
        <begin position="20"/>
        <end position="315"/>
    </location>
</feature>
<dbReference type="OrthoDB" id="1114455at2"/>
<proteinExistence type="predicted"/>
<dbReference type="InterPro" id="IPR019861">
    <property type="entry name" value="PorP/SprF_Bacteroidetes"/>
</dbReference>
<dbReference type="Proteomes" id="UP000305939">
    <property type="component" value="Unassembled WGS sequence"/>
</dbReference>
<organism evidence="2 3">
    <name type="scientific">Robertkochia marina</name>
    <dbReference type="NCBI Taxonomy" id="1227945"/>
    <lineage>
        <taxon>Bacteria</taxon>
        <taxon>Pseudomonadati</taxon>
        <taxon>Bacteroidota</taxon>
        <taxon>Flavobacteriia</taxon>
        <taxon>Flavobacteriales</taxon>
        <taxon>Flavobacteriaceae</taxon>
        <taxon>Robertkochia</taxon>
    </lineage>
</organism>
<dbReference type="Pfam" id="PF11751">
    <property type="entry name" value="PorP_SprF"/>
    <property type="match status" value="1"/>
</dbReference>
<feature type="signal peptide" evidence="1">
    <location>
        <begin position="1"/>
        <end position="19"/>
    </location>
</feature>
<dbReference type="EMBL" id="SSMC01000004">
    <property type="protein sequence ID" value="THD65893.1"/>
    <property type="molecule type" value="Genomic_DNA"/>
</dbReference>
<accession>A0A4S3LZT1</accession>